<dbReference type="AlphaFoldDB" id="A0A0E9S0E8"/>
<organism evidence="1">
    <name type="scientific">Anguilla anguilla</name>
    <name type="common">European freshwater eel</name>
    <name type="synonym">Muraena anguilla</name>
    <dbReference type="NCBI Taxonomy" id="7936"/>
    <lineage>
        <taxon>Eukaryota</taxon>
        <taxon>Metazoa</taxon>
        <taxon>Chordata</taxon>
        <taxon>Craniata</taxon>
        <taxon>Vertebrata</taxon>
        <taxon>Euteleostomi</taxon>
        <taxon>Actinopterygii</taxon>
        <taxon>Neopterygii</taxon>
        <taxon>Teleostei</taxon>
        <taxon>Anguilliformes</taxon>
        <taxon>Anguillidae</taxon>
        <taxon>Anguilla</taxon>
    </lineage>
</organism>
<proteinExistence type="predicted"/>
<reference evidence="1" key="2">
    <citation type="journal article" date="2015" name="Fish Shellfish Immunol.">
        <title>Early steps in the European eel (Anguilla anguilla)-Vibrio vulnificus interaction in the gills: Role of the RtxA13 toxin.</title>
        <authorList>
            <person name="Callol A."/>
            <person name="Pajuelo D."/>
            <person name="Ebbesson L."/>
            <person name="Teles M."/>
            <person name="MacKenzie S."/>
            <person name="Amaro C."/>
        </authorList>
    </citation>
    <scope>NUCLEOTIDE SEQUENCE</scope>
</reference>
<accession>A0A0E9S0E8</accession>
<sequence length="16" mass="1890">MLTIFSKQFSGLFSRQ</sequence>
<evidence type="ECO:0000313" key="1">
    <source>
        <dbReference type="EMBL" id="JAH34741.1"/>
    </source>
</evidence>
<name>A0A0E9S0E8_ANGAN</name>
<dbReference type="EMBL" id="GBXM01073836">
    <property type="protein sequence ID" value="JAH34741.1"/>
    <property type="molecule type" value="Transcribed_RNA"/>
</dbReference>
<dbReference type="EMBL" id="GBXM01062627">
    <property type="protein sequence ID" value="JAH45950.1"/>
    <property type="molecule type" value="Transcribed_RNA"/>
</dbReference>
<reference evidence="1" key="1">
    <citation type="submission" date="2014-11" db="EMBL/GenBank/DDBJ databases">
        <authorList>
            <person name="Amaro Gonzalez C."/>
        </authorList>
    </citation>
    <scope>NUCLEOTIDE SEQUENCE</scope>
</reference>
<protein>
    <submittedName>
        <fullName evidence="1">Uncharacterized protein</fullName>
    </submittedName>
</protein>